<organism evidence="1 2">
    <name type="scientific">Halogeometricum borinquense</name>
    <dbReference type="NCBI Taxonomy" id="60847"/>
    <lineage>
        <taxon>Archaea</taxon>
        <taxon>Methanobacteriati</taxon>
        <taxon>Methanobacteriota</taxon>
        <taxon>Stenosarchaea group</taxon>
        <taxon>Halobacteria</taxon>
        <taxon>Halobacteriales</taxon>
        <taxon>Haloferacaceae</taxon>
        <taxon>Halogeometricum</taxon>
    </lineage>
</organism>
<protein>
    <submittedName>
        <fullName evidence="1">SRPBCC family protein</fullName>
    </submittedName>
</protein>
<dbReference type="Proteomes" id="UP000465846">
    <property type="component" value="Chromosome"/>
</dbReference>
<reference evidence="1 2" key="1">
    <citation type="submission" date="2020-02" db="EMBL/GenBank/DDBJ databases">
        <title>Whole genome sequence of Halogeometricum borinquense strain wsp4.</title>
        <authorList>
            <person name="Verma D.K."/>
            <person name="Gopal K."/>
            <person name="Prasad E.S."/>
        </authorList>
    </citation>
    <scope>NUCLEOTIDE SEQUENCE [LARGE SCALE GENOMIC DNA]</scope>
    <source>
        <strain evidence="2">wsp4</strain>
    </source>
</reference>
<sequence length="139" mass="15377">MTRTETAVERTPDGKRLVVTRELDVPADDAWDVLVETRTWPEWGPSVTAVRGPDRISAGVTGEVQIAGLGLWVPFEVTTFDADARRWTWTVARIPATSHRVEALGDCRCRVGFEIPLLASGYASVCKRALSKIDRLVAR</sequence>
<dbReference type="SUPFAM" id="SSF55961">
    <property type="entry name" value="Bet v1-like"/>
    <property type="match status" value="1"/>
</dbReference>
<dbReference type="Gene3D" id="3.30.530.20">
    <property type="match status" value="1"/>
</dbReference>
<dbReference type="InterPro" id="IPR023393">
    <property type="entry name" value="START-like_dom_sf"/>
</dbReference>
<accession>A0A6C0UMH7</accession>
<proteinExistence type="predicted"/>
<gene>
    <name evidence="1" type="ORF">G3I44_07420</name>
</gene>
<evidence type="ECO:0000313" key="1">
    <source>
        <dbReference type="EMBL" id="QIB74138.1"/>
    </source>
</evidence>
<dbReference type="EMBL" id="CP048739">
    <property type="protein sequence ID" value="QIB74138.1"/>
    <property type="molecule type" value="Genomic_DNA"/>
</dbReference>
<dbReference type="RefSeq" id="WP_163486090.1">
    <property type="nucleotide sequence ID" value="NZ_CP048739.1"/>
</dbReference>
<dbReference type="GeneID" id="44079219"/>
<evidence type="ECO:0000313" key="2">
    <source>
        <dbReference type="Proteomes" id="UP000465846"/>
    </source>
</evidence>
<name>A0A6C0UMH7_9EURY</name>
<dbReference type="InterPro" id="IPR019587">
    <property type="entry name" value="Polyketide_cyclase/dehydratase"/>
</dbReference>
<dbReference type="AlphaFoldDB" id="A0A6C0UMH7"/>
<dbReference type="Pfam" id="PF10604">
    <property type="entry name" value="Polyketide_cyc2"/>
    <property type="match status" value="1"/>
</dbReference>